<evidence type="ECO:0000313" key="10">
    <source>
        <dbReference type="Proteomes" id="UP000054166"/>
    </source>
</evidence>
<dbReference type="PANTHER" id="PTHR23129">
    <property type="entry name" value="ACYL-COENZYME A DIPHOSPHATASE FITM2"/>
    <property type="match status" value="1"/>
</dbReference>
<dbReference type="GO" id="GO:0019915">
    <property type="term" value="P:lipid storage"/>
    <property type="evidence" value="ECO:0007669"/>
    <property type="project" value="InterPro"/>
</dbReference>
<dbReference type="GO" id="GO:0005789">
    <property type="term" value="C:endoplasmic reticulum membrane"/>
    <property type="evidence" value="ECO:0007669"/>
    <property type="project" value="UniProtKB-SubCell"/>
</dbReference>
<dbReference type="EMBL" id="KN832970">
    <property type="protein sequence ID" value="KIM92106.1"/>
    <property type="molecule type" value="Genomic_DNA"/>
</dbReference>
<protein>
    <recommendedName>
        <fullName evidence="11">FIT family protein scs3</fullName>
    </recommendedName>
</protein>
<dbReference type="GO" id="GO:0010945">
    <property type="term" value="F:coenzyme A diphosphatase activity"/>
    <property type="evidence" value="ECO:0007669"/>
    <property type="project" value="InterPro"/>
</dbReference>
<comment type="subcellular location">
    <subcellularLocation>
        <location evidence="1">Endoplasmic reticulum membrane</location>
        <topology evidence="1">Multi-pass membrane protein</topology>
    </subcellularLocation>
</comment>
<organism evidence="9 10">
    <name type="scientific">Piloderma croceum (strain F 1598)</name>
    <dbReference type="NCBI Taxonomy" id="765440"/>
    <lineage>
        <taxon>Eukaryota</taxon>
        <taxon>Fungi</taxon>
        <taxon>Dikarya</taxon>
        <taxon>Basidiomycota</taxon>
        <taxon>Agaricomycotina</taxon>
        <taxon>Agaricomycetes</taxon>
        <taxon>Agaricomycetidae</taxon>
        <taxon>Atheliales</taxon>
        <taxon>Atheliaceae</taxon>
        <taxon>Piloderma</taxon>
    </lineage>
</organism>
<evidence type="ECO:0000256" key="3">
    <source>
        <dbReference type="ARBA" id="ARBA00022801"/>
    </source>
</evidence>
<dbReference type="Proteomes" id="UP000054166">
    <property type="component" value="Unassembled WGS sequence"/>
</dbReference>
<dbReference type="PANTHER" id="PTHR23129:SF0">
    <property type="entry name" value="ACYL-COENZYME A DIPHOSPHATASE FITM2"/>
    <property type="match status" value="1"/>
</dbReference>
<dbReference type="STRING" id="765440.A0A0C3GNP2"/>
<sequence>MPDIRKAAFAATTGVLLIGTIYSITYNTYLDTSNPYLTHLPHPLGKTDYFANKSNLLNVIFIKRAWGWTSAAFLFLYLTSPPDAQVMERMYKWLAETAIWLVFTSWFFGPAVLERVIALSGGECMLVLPTGGVISVPQEYCDTKSPLSPSTHPSLFTTPFSLPDSNWHAIPRLRRGHDISGHVFLLTMSILFLADQLHSSIRRGSAWATWPYMHKWAVAVNVTLIATWLFASYTTSVYFHTVFEKLTGYLLGVLGFGITQFSIFEPIPVPVARPRQS</sequence>
<evidence type="ECO:0000256" key="4">
    <source>
        <dbReference type="ARBA" id="ARBA00022824"/>
    </source>
</evidence>
<evidence type="ECO:0000256" key="5">
    <source>
        <dbReference type="ARBA" id="ARBA00022989"/>
    </source>
</evidence>
<dbReference type="InterPro" id="IPR019388">
    <property type="entry name" value="FIT"/>
</dbReference>
<evidence type="ECO:0000256" key="1">
    <source>
        <dbReference type="ARBA" id="ARBA00004477"/>
    </source>
</evidence>
<keyword evidence="3" id="KW-0378">Hydrolase</keyword>
<keyword evidence="10" id="KW-1185">Reference proteome</keyword>
<dbReference type="AlphaFoldDB" id="A0A0C3GNP2"/>
<proteinExistence type="predicted"/>
<evidence type="ECO:0000256" key="7">
    <source>
        <dbReference type="ARBA" id="ARBA00023136"/>
    </source>
</evidence>
<name>A0A0C3GNP2_PILCF</name>
<dbReference type="OrthoDB" id="5579088at2759"/>
<feature type="transmembrane region" description="Helical" evidence="8">
    <location>
        <begin position="218"/>
        <end position="240"/>
    </location>
</feature>
<evidence type="ECO:0000256" key="8">
    <source>
        <dbReference type="SAM" id="Phobius"/>
    </source>
</evidence>
<dbReference type="GO" id="GO:0008654">
    <property type="term" value="P:phospholipid biosynthetic process"/>
    <property type="evidence" value="ECO:0007669"/>
    <property type="project" value="TreeGrafter"/>
</dbReference>
<evidence type="ECO:0000256" key="6">
    <source>
        <dbReference type="ARBA" id="ARBA00023098"/>
    </source>
</evidence>
<dbReference type="InParanoid" id="A0A0C3GNP2"/>
<evidence type="ECO:0000313" key="9">
    <source>
        <dbReference type="EMBL" id="KIM92106.1"/>
    </source>
</evidence>
<feature type="transmembrane region" description="Helical" evidence="8">
    <location>
        <begin position="246"/>
        <end position="267"/>
    </location>
</feature>
<dbReference type="HOGENOM" id="CLU_048143_1_0_1"/>
<dbReference type="Pfam" id="PF10261">
    <property type="entry name" value="FIT"/>
    <property type="match status" value="2"/>
</dbReference>
<evidence type="ECO:0008006" key="11">
    <source>
        <dbReference type="Google" id="ProtNLM"/>
    </source>
</evidence>
<accession>A0A0C3GNP2</accession>
<keyword evidence="7 8" id="KW-0472">Membrane</keyword>
<keyword evidence="4" id="KW-0256">Endoplasmic reticulum</keyword>
<keyword evidence="6" id="KW-0443">Lipid metabolism</keyword>
<keyword evidence="2 8" id="KW-0812">Transmembrane</keyword>
<evidence type="ECO:0000256" key="2">
    <source>
        <dbReference type="ARBA" id="ARBA00022692"/>
    </source>
</evidence>
<feature type="transmembrane region" description="Helical" evidence="8">
    <location>
        <begin position="56"/>
        <end position="78"/>
    </location>
</feature>
<reference evidence="9 10" key="1">
    <citation type="submission" date="2014-04" db="EMBL/GenBank/DDBJ databases">
        <authorList>
            <consortium name="DOE Joint Genome Institute"/>
            <person name="Kuo A."/>
            <person name="Tarkka M."/>
            <person name="Buscot F."/>
            <person name="Kohler A."/>
            <person name="Nagy L.G."/>
            <person name="Floudas D."/>
            <person name="Copeland A."/>
            <person name="Barry K.W."/>
            <person name="Cichocki N."/>
            <person name="Veneault-Fourrey C."/>
            <person name="LaButti K."/>
            <person name="Lindquist E.A."/>
            <person name="Lipzen A."/>
            <person name="Lundell T."/>
            <person name="Morin E."/>
            <person name="Murat C."/>
            <person name="Sun H."/>
            <person name="Tunlid A."/>
            <person name="Henrissat B."/>
            <person name="Grigoriev I.V."/>
            <person name="Hibbett D.S."/>
            <person name="Martin F."/>
            <person name="Nordberg H.P."/>
            <person name="Cantor M.N."/>
            <person name="Hua S.X."/>
        </authorList>
    </citation>
    <scope>NUCLEOTIDE SEQUENCE [LARGE SCALE GENOMIC DNA]</scope>
    <source>
        <strain evidence="9 10">F 1598</strain>
    </source>
</reference>
<keyword evidence="5 8" id="KW-1133">Transmembrane helix</keyword>
<dbReference type="FunCoup" id="A0A0C3GNP2">
    <property type="interactions" value="149"/>
</dbReference>
<dbReference type="GO" id="GO:0034389">
    <property type="term" value="P:lipid droplet organization"/>
    <property type="evidence" value="ECO:0007669"/>
    <property type="project" value="TreeGrafter"/>
</dbReference>
<reference evidence="10" key="2">
    <citation type="submission" date="2015-01" db="EMBL/GenBank/DDBJ databases">
        <title>Evolutionary Origins and Diversification of the Mycorrhizal Mutualists.</title>
        <authorList>
            <consortium name="DOE Joint Genome Institute"/>
            <consortium name="Mycorrhizal Genomics Consortium"/>
            <person name="Kohler A."/>
            <person name="Kuo A."/>
            <person name="Nagy L.G."/>
            <person name="Floudas D."/>
            <person name="Copeland A."/>
            <person name="Barry K.W."/>
            <person name="Cichocki N."/>
            <person name="Veneault-Fourrey C."/>
            <person name="LaButti K."/>
            <person name="Lindquist E.A."/>
            <person name="Lipzen A."/>
            <person name="Lundell T."/>
            <person name="Morin E."/>
            <person name="Murat C."/>
            <person name="Riley R."/>
            <person name="Ohm R."/>
            <person name="Sun H."/>
            <person name="Tunlid A."/>
            <person name="Henrissat B."/>
            <person name="Grigoriev I.V."/>
            <person name="Hibbett D.S."/>
            <person name="Martin F."/>
        </authorList>
    </citation>
    <scope>NUCLEOTIDE SEQUENCE [LARGE SCALE GENOMIC DNA]</scope>
    <source>
        <strain evidence="10">F 1598</strain>
    </source>
</reference>
<gene>
    <name evidence="9" type="ORF">PILCRDRAFT_111878</name>
</gene>